<dbReference type="Pfam" id="PF02120">
    <property type="entry name" value="Flg_hook"/>
    <property type="match status" value="1"/>
</dbReference>
<feature type="domain" description="Flagellar hook-length control protein-like C-terminal" evidence="2">
    <location>
        <begin position="364"/>
        <end position="446"/>
    </location>
</feature>
<sequence length="498" mass="57507">MAEAIFDIISNPPKDRMKKVSNNNADNSSFEDVINTLVEKNEDITKDDLVKVFKDAEKTDEIFEEIKELSSLLKENDFLELLGFNSDSNDFLEEKDMLTNSLDIKDLLESIKGDLDSLINQFEANLKTNGVEFQLEDLDLDDLMLTMKLLEFKNTLEANDSNQIEKQEVTELLKSMANEESFELDNLEQKEMKNIVEMLKKLDTLNNESKQLSEIKDKLSDEQLSFIKKVISDEIKANLTQFDAKESEKLELIQDLSKLKKPTYEKEMQEIKKIREEVANIINSSEDGYKDSLLSKKILQLLNESSNDNSNLNDLLFRNSNQNNFLNNIEVTNILESKGSDSFQLVNLDKSQELIDQIRDLMIQQVKTEQHDEDFTMRLQLKPEHLGQLRMQFSYQDGELKGQIFAQNHQIREVIETNLIDLKNQLGEEGLEFSELDVDVEQGDSQKEDLDFHKYNFTGLSDLEDESETIIENNQMTSTNYENNSYMVSPSSSLDLKV</sequence>
<dbReference type="RefSeq" id="WP_089023015.1">
    <property type="nucleotide sequence ID" value="NZ_NIQC01000006.1"/>
</dbReference>
<reference evidence="3 4" key="1">
    <citation type="submission" date="2017-06" db="EMBL/GenBank/DDBJ databases">
        <title>Draft Genome Sequence of Natranaerobius trueperi halophilic, alkalithermophilic bacteria from soda lakes.</title>
        <authorList>
            <person name="Zhao B."/>
        </authorList>
    </citation>
    <scope>NUCLEOTIDE SEQUENCE [LARGE SCALE GENOMIC DNA]</scope>
    <source>
        <strain evidence="3 4">DSM 18760</strain>
    </source>
</reference>
<dbReference type="Gene3D" id="3.30.750.140">
    <property type="match status" value="1"/>
</dbReference>
<comment type="caution">
    <text evidence="3">The sequence shown here is derived from an EMBL/GenBank/DDBJ whole genome shotgun (WGS) entry which is preliminary data.</text>
</comment>
<organism evidence="3 4">
    <name type="scientific">Natranaerobius trueperi</name>
    <dbReference type="NCBI Taxonomy" id="759412"/>
    <lineage>
        <taxon>Bacteria</taxon>
        <taxon>Bacillati</taxon>
        <taxon>Bacillota</taxon>
        <taxon>Clostridia</taxon>
        <taxon>Natranaerobiales</taxon>
        <taxon>Natranaerobiaceae</taxon>
        <taxon>Natranaerobius</taxon>
    </lineage>
</organism>
<dbReference type="Proteomes" id="UP000214588">
    <property type="component" value="Unassembled WGS sequence"/>
</dbReference>
<dbReference type="AlphaFoldDB" id="A0A226C1I7"/>
<name>A0A226C1I7_9FIRM</name>
<proteinExistence type="predicted"/>
<dbReference type="InterPro" id="IPR038610">
    <property type="entry name" value="FliK-like_C_sf"/>
</dbReference>
<dbReference type="CDD" id="cd17470">
    <property type="entry name" value="T3SS_Flik_C"/>
    <property type="match status" value="1"/>
</dbReference>
<evidence type="ECO:0000313" key="3">
    <source>
        <dbReference type="EMBL" id="OWZ84230.1"/>
    </source>
</evidence>
<keyword evidence="1" id="KW-0175">Coiled coil</keyword>
<protein>
    <recommendedName>
        <fullName evidence="2">Flagellar hook-length control protein-like C-terminal domain-containing protein</fullName>
    </recommendedName>
</protein>
<dbReference type="InterPro" id="IPR021136">
    <property type="entry name" value="Flagellar_hook_control-like_C"/>
</dbReference>
<evidence type="ECO:0000259" key="2">
    <source>
        <dbReference type="Pfam" id="PF02120"/>
    </source>
</evidence>
<feature type="coiled-coil region" evidence="1">
    <location>
        <begin position="188"/>
        <end position="222"/>
    </location>
</feature>
<evidence type="ECO:0000256" key="1">
    <source>
        <dbReference type="SAM" id="Coils"/>
    </source>
</evidence>
<evidence type="ECO:0000313" key="4">
    <source>
        <dbReference type="Proteomes" id="UP000214588"/>
    </source>
</evidence>
<dbReference type="OrthoDB" id="1957735at2"/>
<keyword evidence="4" id="KW-1185">Reference proteome</keyword>
<dbReference type="EMBL" id="NIQC01000006">
    <property type="protein sequence ID" value="OWZ84230.1"/>
    <property type="molecule type" value="Genomic_DNA"/>
</dbReference>
<accession>A0A226C1I7</accession>
<gene>
    <name evidence="3" type="ORF">CDO51_04015</name>
</gene>